<comment type="similarity">
    <text evidence="1 5">Belongs to the peptidase S41A family.</text>
</comment>
<dbReference type="NCBIfam" id="TIGR00225">
    <property type="entry name" value="prc"/>
    <property type="match status" value="1"/>
</dbReference>
<dbReference type="Proteomes" id="UP000266118">
    <property type="component" value="Chromosome"/>
</dbReference>
<accession>A0A386HMY4</accession>
<dbReference type="GO" id="GO:0006508">
    <property type="term" value="P:proteolysis"/>
    <property type="evidence" value="ECO:0007669"/>
    <property type="project" value="UniProtKB-KW"/>
</dbReference>
<evidence type="ECO:0000256" key="3">
    <source>
        <dbReference type="ARBA" id="ARBA00022801"/>
    </source>
</evidence>
<dbReference type="Gene3D" id="3.90.226.10">
    <property type="entry name" value="2-enoyl-CoA Hydratase, Chain A, domain 1"/>
    <property type="match status" value="1"/>
</dbReference>
<evidence type="ECO:0000313" key="9">
    <source>
        <dbReference type="Proteomes" id="UP000266118"/>
    </source>
</evidence>
<dbReference type="GO" id="GO:0004175">
    <property type="term" value="F:endopeptidase activity"/>
    <property type="evidence" value="ECO:0007669"/>
    <property type="project" value="TreeGrafter"/>
</dbReference>
<dbReference type="SUPFAM" id="SSF50156">
    <property type="entry name" value="PDZ domain-like"/>
    <property type="match status" value="1"/>
</dbReference>
<keyword evidence="2 5" id="KW-0645">Protease</keyword>
<organism evidence="8 9">
    <name type="scientific">Arachidicoccus soli</name>
    <dbReference type="NCBI Taxonomy" id="2341117"/>
    <lineage>
        <taxon>Bacteria</taxon>
        <taxon>Pseudomonadati</taxon>
        <taxon>Bacteroidota</taxon>
        <taxon>Chitinophagia</taxon>
        <taxon>Chitinophagales</taxon>
        <taxon>Chitinophagaceae</taxon>
        <taxon>Arachidicoccus</taxon>
    </lineage>
</organism>
<proteinExistence type="inferred from homology"/>
<gene>
    <name evidence="8" type="ORF">D6B99_04715</name>
</gene>
<dbReference type="PANTHER" id="PTHR32060">
    <property type="entry name" value="TAIL-SPECIFIC PROTEASE"/>
    <property type="match status" value="1"/>
</dbReference>
<dbReference type="SMART" id="SM00245">
    <property type="entry name" value="TSPc"/>
    <property type="match status" value="1"/>
</dbReference>
<keyword evidence="4 5" id="KW-0720">Serine protease</keyword>
<dbReference type="KEGG" id="ark:D6B99_04715"/>
<feature type="domain" description="PDZ" evidence="7">
    <location>
        <begin position="91"/>
        <end position="176"/>
    </location>
</feature>
<evidence type="ECO:0000313" key="8">
    <source>
        <dbReference type="EMBL" id="AYD46976.1"/>
    </source>
</evidence>
<evidence type="ECO:0000256" key="2">
    <source>
        <dbReference type="ARBA" id="ARBA00022670"/>
    </source>
</evidence>
<dbReference type="InterPro" id="IPR004447">
    <property type="entry name" value="Peptidase_S41A"/>
</dbReference>
<reference evidence="8 9" key="1">
    <citation type="submission" date="2018-09" db="EMBL/GenBank/DDBJ databases">
        <title>Arachidicoccus sp. nov., a bacterium isolated from soil.</title>
        <authorList>
            <person name="Weon H.-Y."/>
            <person name="Kwon S.-W."/>
            <person name="Lee S.A."/>
        </authorList>
    </citation>
    <scope>NUCLEOTIDE SEQUENCE [LARGE SCALE GENOMIC DNA]</scope>
    <source>
        <strain evidence="8 9">KIS59-12</strain>
    </source>
</reference>
<dbReference type="GO" id="GO:0030288">
    <property type="term" value="C:outer membrane-bounded periplasmic space"/>
    <property type="evidence" value="ECO:0007669"/>
    <property type="project" value="TreeGrafter"/>
</dbReference>
<dbReference type="InterPro" id="IPR029045">
    <property type="entry name" value="ClpP/crotonase-like_dom_sf"/>
</dbReference>
<dbReference type="Gene3D" id="3.30.750.44">
    <property type="match status" value="1"/>
</dbReference>
<dbReference type="Pfam" id="PF03572">
    <property type="entry name" value="Peptidase_S41"/>
    <property type="match status" value="1"/>
</dbReference>
<dbReference type="OrthoDB" id="9812068at2"/>
<dbReference type="GO" id="GO:0007165">
    <property type="term" value="P:signal transduction"/>
    <property type="evidence" value="ECO:0007669"/>
    <property type="project" value="TreeGrafter"/>
</dbReference>
<dbReference type="CDD" id="cd07560">
    <property type="entry name" value="Peptidase_S41_CPP"/>
    <property type="match status" value="1"/>
</dbReference>
<dbReference type="RefSeq" id="WP_119985594.1">
    <property type="nucleotide sequence ID" value="NZ_CP032489.1"/>
</dbReference>
<dbReference type="SMART" id="SM00228">
    <property type="entry name" value="PDZ"/>
    <property type="match status" value="1"/>
</dbReference>
<dbReference type="SUPFAM" id="SSF52096">
    <property type="entry name" value="ClpP/crotonase"/>
    <property type="match status" value="1"/>
</dbReference>
<evidence type="ECO:0000256" key="5">
    <source>
        <dbReference type="RuleBase" id="RU004404"/>
    </source>
</evidence>
<evidence type="ECO:0000256" key="6">
    <source>
        <dbReference type="SAM" id="Phobius"/>
    </source>
</evidence>
<sequence length="531" mass="58660">MKNKKLQIWLPIILSIIMVLGMVVGYKLRKDTAGADSFLKNKQNSAIAQVVSIIDKMYVDNENVDSLQAKAINDLLAQLDPHSVYISAEQLQVLNDETKGSYRGMGIGFELIKDSVVITNVTKDGPAFKVGIQVGDRFLAFNDSIKISGPQRSQEGVVNLLSRLGNTIKVELVRNNKISNVNIEKALLPVSSIDAAYMLDSITAYVKLNKFSETTYHDFMMALEKLKAAGMKQLVLDIRGNSGGLLSSATEIANEFLLQDQLIVYTEGAKVGRIDYRCKRDGFYPTLKLAVLVDETTASASEIVAGSLQDWDRATIIGRRTFGKGLVQDQFRLTNGDALRLTVARYFTPLGRNIQKPYNEGIENYKNELAARFHNGETVLGDTSSPKGKAFKTPKGHTVYGGGGITPDVFVPFDSTLLPKQAVGLFLKGVLTKFTFLYYMQHKAVLEKMKTPVELVKAIQPVEEVWQPLCAFAKNDGVDITTLNAEAKANILEKFEAFLAKAVYGSQGYFEINNQDDSIVQKGLEVINEKK</sequence>
<protein>
    <submittedName>
        <fullName evidence="8">PDZ domain-containing protein</fullName>
    </submittedName>
</protein>
<dbReference type="InterPro" id="IPR001478">
    <property type="entry name" value="PDZ"/>
</dbReference>
<dbReference type="InterPro" id="IPR036034">
    <property type="entry name" value="PDZ_sf"/>
</dbReference>
<keyword evidence="3 5" id="KW-0378">Hydrolase</keyword>
<name>A0A386HMY4_9BACT</name>
<keyword evidence="6" id="KW-0472">Membrane</keyword>
<dbReference type="EMBL" id="CP032489">
    <property type="protein sequence ID" value="AYD46976.1"/>
    <property type="molecule type" value="Genomic_DNA"/>
</dbReference>
<dbReference type="AlphaFoldDB" id="A0A386HMY4"/>
<evidence type="ECO:0000256" key="1">
    <source>
        <dbReference type="ARBA" id="ARBA00009179"/>
    </source>
</evidence>
<keyword evidence="9" id="KW-1185">Reference proteome</keyword>
<dbReference type="GO" id="GO:0008236">
    <property type="term" value="F:serine-type peptidase activity"/>
    <property type="evidence" value="ECO:0007669"/>
    <property type="project" value="UniProtKB-KW"/>
</dbReference>
<dbReference type="Gene3D" id="2.30.42.10">
    <property type="match status" value="1"/>
</dbReference>
<keyword evidence="6" id="KW-0812">Transmembrane</keyword>
<dbReference type="PANTHER" id="PTHR32060:SF30">
    <property type="entry name" value="CARBOXY-TERMINAL PROCESSING PROTEASE CTPA"/>
    <property type="match status" value="1"/>
</dbReference>
<feature type="transmembrane region" description="Helical" evidence="6">
    <location>
        <begin position="6"/>
        <end position="26"/>
    </location>
</feature>
<evidence type="ECO:0000259" key="7">
    <source>
        <dbReference type="PROSITE" id="PS50106"/>
    </source>
</evidence>
<evidence type="ECO:0000256" key="4">
    <source>
        <dbReference type="ARBA" id="ARBA00022825"/>
    </source>
</evidence>
<dbReference type="Pfam" id="PF13180">
    <property type="entry name" value="PDZ_2"/>
    <property type="match status" value="1"/>
</dbReference>
<keyword evidence="6" id="KW-1133">Transmembrane helix</keyword>
<dbReference type="PROSITE" id="PS50106">
    <property type="entry name" value="PDZ"/>
    <property type="match status" value="1"/>
</dbReference>
<dbReference type="InterPro" id="IPR005151">
    <property type="entry name" value="Tail-specific_protease"/>
</dbReference>